<feature type="non-terminal residue" evidence="1">
    <location>
        <position position="1"/>
    </location>
</feature>
<organism evidence="1 2">
    <name type="scientific">Candidatus Blautia faecigallinarum</name>
    <dbReference type="NCBI Taxonomy" id="2838488"/>
    <lineage>
        <taxon>Bacteria</taxon>
        <taxon>Bacillati</taxon>
        <taxon>Bacillota</taxon>
        <taxon>Clostridia</taxon>
        <taxon>Lachnospirales</taxon>
        <taxon>Lachnospiraceae</taxon>
        <taxon>Blautia</taxon>
    </lineage>
</organism>
<dbReference type="EMBL" id="DXBU01000067">
    <property type="protein sequence ID" value="HIZ22119.1"/>
    <property type="molecule type" value="Genomic_DNA"/>
</dbReference>
<accession>A0A9D2DSE9</accession>
<protein>
    <submittedName>
        <fullName evidence="1">Uncharacterized protein</fullName>
    </submittedName>
</protein>
<reference evidence="1" key="2">
    <citation type="submission" date="2021-04" db="EMBL/GenBank/DDBJ databases">
        <authorList>
            <person name="Gilroy R."/>
        </authorList>
    </citation>
    <scope>NUCLEOTIDE SEQUENCE</scope>
    <source>
        <strain evidence="1">14324</strain>
    </source>
</reference>
<evidence type="ECO:0000313" key="2">
    <source>
        <dbReference type="Proteomes" id="UP000824041"/>
    </source>
</evidence>
<dbReference type="Proteomes" id="UP000824041">
    <property type="component" value="Unassembled WGS sequence"/>
</dbReference>
<proteinExistence type="predicted"/>
<sequence length="72" mass="8271">LSKGRTKNGCQKLLKPASIVYASKNNKSVTYVFKDVNRKGQYCVLARTYTKDTNNKNVYSRWSGYSKMIQVK</sequence>
<comment type="caution">
    <text evidence="1">The sequence shown here is derived from an EMBL/GenBank/DDBJ whole genome shotgun (WGS) entry which is preliminary data.</text>
</comment>
<dbReference type="AlphaFoldDB" id="A0A9D2DSE9"/>
<gene>
    <name evidence="1" type="ORF">IAA21_04880</name>
</gene>
<name>A0A9D2DSE9_9FIRM</name>
<evidence type="ECO:0000313" key="1">
    <source>
        <dbReference type="EMBL" id="HIZ22119.1"/>
    </source>
</evidence>
<reference evidence="1" key="1">
    <citation type="journal article" date="2021" name="PeerJ">
        <title>Extensive microbial diversity within the chicken gut microbiome revealed by metagenomics and culture.</title>
        <authorList>
            <person name="Gilroy R."/>
            <person name="Ravi A."/>
            <person name="Getino M."/>
            <person name="Pursley I."/>
            <person name="Horton D.L."/>
            <person name="Alikhan N.F."/>
            <person name="Baker D."/>
            <person name="Gharbi K."/>
            <person name="Hall N."/>
            <person name="Watson M."/>
            <person name="Adriaenssens E.M."/>
            <person name="Foster-Nyarko E."/>
            <person name="Jarju S."/>
            <person name="Secka A."/>
            <person name="Antonio M."/>
            <person name="Oren A."/>
            <person name="Chaudhuri R.R."/>
            <person name="La Ragione R."/>
            <person name="Hildebrand F."/>
            <person name="Pallen M.J."/>
        </authorList>
    </citation>
    <scope>NUCLEOTIDE SEQUENCE</scope>
    <source>
        <strain evidence="1">14324</strain>
    </source>
</reference>